<dbReference type="SUPFAM" id="SSF56436">
    <property type="entry name" value="C-type lectin-like"/>
    <property type="match status" value="2"/>
</dbReference>
<dbReference type="InterPro" id="IPR017853">
    <property type="entry name" value="GH"/>
</dbReference>
<organism evidence="6 7">
    <name type="scientific">Shewanella submarina</name>
    <dbReference type="NCBI Taxonomy" id="2016376"/>
    <lineage>
        <taxon>Bacteria</taxon>
        <taxon>Pseudomonadati</taxon>
        <taxon>Pseudomonadota</taxon>
        <taxon>Gammaproteobacteria</taxon>
        <taxon>Alteromonadales</taxon>
        <taxon>Shewanellaceae</taxon>
        <taxon>Shewanella</taxon>
    </lineage>
</organism>
<evidence type="ECO:0000256" key="1">
    <source>
        <dbReference type="ARBA" id="ARBA00022801"/>
    </source>
</evidence>
<comment type="caution">
    <text evidence="6">The sequence shown here is derived from an EMBL/GenBank/DDBJ whole genome shotgun (WGS) entry which is preliminary data.</text>
</comment>
<keyword evidence="7" id="KW-1185">Reference proteome</keyword>
<dbReference type="PROSITE" id="PS01095">
    <property type="entry name" value="GH18_1"/>
    <property type="match status" value="1"/>
</dbReference>
<protein>
    <submittedName>
        <fullName evidence="6">Glycosyl hydrolase family 18 protein</fullName>
    </submittedName>
</protein>
<proteinExistence type="inferred from homology"/>
<feature type="domain" description="GH18" evidence="5">
    <location>
        <begin position="164"/>
        <end position="420"/>
    </location>
</feature>
<evidence type="ECO:0000256" key="2">
    <source>
        <dbReference type="ARBA" id="ARBA00023295"/>
    </source>
</evidence>
<evidence type="ECO:0000256" key="4">
    <source>
        <dbReference type="RuleBase" id="RU004453"/>
    </source>
</evidence>
<dbReference type="InterPro" id="IPR016187">
    <property type="entry name" value="CTDL_fold"/>
</dbReference>
<dbReference type="EMBL" id="JBHRTD010000006">
    <property type="protein sequence ID" value="MFC3137793.1"/>
    <property type="molecule type" value="Genomic_DNA"/>
</dbReference>
<gene>
    <name evidence="6" type="ORF">ACFOE0_06255</name>
</gene>
<comment type="similarity">
    <text evidence="4">Belongs to the glycosyl hydrolase 18 family.</text>
</comment>
<dbReference type="GO" id="GO:0016787">
    <property type="term" value="F:hydrolase activity"/>
    <property type="evidence" value="ECO:0007669"/>
    <property type="project" value="UniProtKB-KW"/>
</dbReference>
<dbReference type="InterPro" id="IPR001223">
    <property type="entry name" value="Glyco_hydro18_cat"/>
</dbReference>
<sequence>MAASFFVAQGETCPAGSIHVNVSEAEANKEAICDELGDWYISRLGGNAGIYGKGYGCKVETNQSQTMGESVCKIVHKVNGGTCPSGTEHVTYEEANDSHHGSQSNLCDMLETWEISRLSAQASMDGSGYGCSSSGYDLRTLGSSLCKTKLDSDGGSDGLDGRNQKKVAYVEVNSNDFGNIACYQEDNEPLFDVAVIFAANINFDADTRKASLHFNQQVSELLNNQLHKVRAVQDQGTKVILDVLGNHQNAGWSCFANEQQANDFAQVLKDAVDQYGLDGIDIDDEYSKCDNTYGDSLAMVTRVIKGKMPDKLITKALFRDIHDFENNWQGHKLGDNLDYGWEMSYWGNSCESRLAPYVEAGVSKTKLGVGASTVSTPSATAKELAKCAMDRGYTGGMMIFNVSKDSTGYLQSIWRGVSSKPNCLK</sequence>
<dbReference type="InterPro" id="IPR001579">
    <property type="entry name" value="Glyco_hydro_18_chit_AS"/>
</dbReference>
<accession>A0ABV7G8E3</accession>
<dbReference type="SUPFAM" id="SSF51445">
    <property type="entry name" value="(Trans)glycosidases"/>
    <property type="match status" value="1"/>
</dbReference>
<dbReference type="Gene3D" id="3.10.40.10">
    <property type="entry name" value="Aerolysin/Pertussis toxin (APT), N-terminal domain"/>
    <property type="match status" value="2"/>
</dbReference>
<keyword evidence="1 3" id="KW-0378">Hydrolase</keyword>
<dbReference type="Gene3D" id="3.20.20.80">
    <property type="entry name" value="Glycosidases"/>
    <property type="match status" value="1"/>
</dbReference>
<name>A0ABV7G8E3_9GAMM</name>
<dbReference type="PROSITE" id="PS51910">
    <property type="entry name" value="GH18_2"/>
    <property type="match status" value="1"/>
</dbReference>
<dbReference type="RefSeq" id="WP_248934991.1">
    <property type="nucleotide sequence ID" value="NZ_JAKILF010000002.1"/>
</dbReference>
<dbReference type="Pfam" id="PF00704">
    <property type="entry name" value="Glyco_hydro_18"/>
    <property type="match status" value="1"/>
</dbReference>
<dbReference type="InterPro" id="IPR037015">
    <property type="entry name" value="APT_N_sf"/>
</dbReference>
<evidence type="ECO:0000256" key="3">
    <source>
        <dbReference type="RuleBase" id="RU000489"/>
    </source>
</evidence>
<keyword evidence="2 3" id="KW-0326">Glycosidase</keyword>
<evidence type="ECO:0000313" key="6">
    <source>
        <dbReference type="EMBL" id="MFC3137793.1"/>
    </source>
</evidence>
<evidence type="ECO:0000259" key="5">
    <source>
        <dbReference type="PROSITE" id="PS51910"/>
    </source>
</evidence>
<dbReference type="Proteomes" id="UP001595621">
    <property type="component" value="Unassembled WGS sequence"/>
</dbReference>
<evidence type="ECO:0000313" key="7">
    <source>
        <dbReference type="Proteomes" id="UP001595621"/>
    </source>
</evidence>
<reference evidence="7" key="1">
    <citation type="journal article" date="2019" name="Int. J. Syst. Evol. Microbiol.">
        <title>The Global Catalogue of Microorganisms (GCM) 10K type strain sequencing project: providing services to taxonomists for standard genome sequencing and annotation.</title>
        <authorList>
            <consortium name="The Broad Institute Genomics Platform"/>
            <consortium name="The Broad Institute Genome Sequencing Center for Infectious Disease"/>
            <person name="Wu L."/>
            <person name="Ma J."/>
        </authorList>
    </citation>
    <scope>NUCLEOTIDE SEQUENCE [LARGE SCALE GENOMIC DNA]</scope>
    <source>
        <strain evidence="7">KCTC 52277</strain>
    </source>
</reference>